<evidence type="ECO:0000313" key="1">
    <source>
        <dbReference type="EMBL" id="CAL1283527.1"/>
    </source>
</evidence>
<organism evidence="1 2">
    <name type="scientific">Larinioides sclopetarius</name>
    <dbReference type="NCBI Taxonomy" id="280406"/>
    <lineage>
        <taxon>Eukaryota</taxon>
        <taxon>Metazoa</taxon>
        <taxon>Ecdysozoa</taxon>
        <taxon>Arthropoda</taxon>
        <taxon>Chelicerata</taxon>
        <taxon>Arachnida</taxon>
        <taxon>Araneae</taxon>
        <taxon>Araneomorphae</taxon>
        <taxon>Entelegynae</taxon>
        <taxon>Araneoidea</taxon>
        <taxon>Araneidae</taxon>
        <taxon>Larinioides</taxon>
    </lineage>
</organism>
<evidence type="ECO:0000313" key="2">
    <source>
        <dbReference type="Proteomes" id="UP001497382"/>
    </source>
</evidence>
<protein>
    <submittedName>
        <fullName evidence="1">Uncharacterized protein</fullName>
    </submittedName>
</protein>
<keyword evidence="2" id="KW-1185">Reference proteome</keyword>
<sequence length="55" mass="6427">MTAIPDCLEFKDVEFDDDRLDSIKIYQNKLQGRKNQSLSEFKSLLTGKENCFVRV</sequence>
<accession>A0AAV2AHX7</accession>
<dbReference type="Proteomes" id="UP001497382">
    <property type="component" value="Unassembled WGS sequence"/>
</dbReference>
<reference evidence="1 2" key="1">
    <citation type="submission" date="2024-04" db="EMBL/GenBank/DDBJ databases">
        <authorList>
            <person name="Rising A."/>
            <person name="Reimegard J."/>
            <person name="Sonavane S."/>
            <person name="Akerstrom W."/>
            <person name="Nylinder S."/>
            <person name="Hedman E."/>
            <person name="Kallberg Y."/>
        </authorList>
    </citation>
    <scope>NUCLEOTIDE SEQUENCE [LARGE SCALE GENOMIC DNA]</scope>
</reference>
<dbReference type="EMBL" id="CAXIEN010000169">
    <property type="protein sequence ID" value="CAL1283527.1"/>
    <property type="molecule type" value="Genomic_DNA"/>
</dbReference>
<comment type="caution">
    <text evidence="1">The sequence shown here is derived from an EMBL/GenBank/DDBJ whole genome shotgun (WGS) entry which is preliminary data.</text>
</comment>
<dbReference type="AlphaFoldDB" id="A0AAV2AHX7"/>
<gene>
    <name evidence="1" type="ORF">LARSCL_LOCUS12664</name>
</gene>
<proteinExistence type="predicted"/>
<name>A0AAV2AHX7_9ARAC</name>